<keyword evidence="2" id="KW-1185">Reference proteome</keyword>
<dbReference type="RefSeq" id="WP_209972271.1">
    <property type="nucleotide sequence ID" value="NZ_JAGGLB010000009.1"/>
</dbReference>
<evidence type="ECO:0000313" key="2">
    <source>
        <dbReference type="Proteomes" id="UP001519287"/>
    </source>
</evidence>
<keyword evidence="1" id="KW-0808">Transferase</keyword>
<protein>
    <submittedName>
        <fullName evidence="1">Unusual protein kinase regulating ubiquinone biosynthesis (AarF/ABC1/UbiB family)</fullName>
    </submittedName>
</protein>
<dbReference type="Proteomes" id="UP001519287">
    <property type="component" value="Unassembled WGS sequence"/>
</dbReference>
<keyword evidence="1" id="KW-0830">Ubiquinone</keyword>
<comment type="caution">
    <text evidence="1">The sequence shown here is derived from an EMBL/GenBank/DDBJ whole genome shotgun (WGS) entry which is preliminary data.</text>
</comment>
<organism evidence="1 2">
    <name type="scientific">Paenibacillus eucommiae</name>
    <dbReference type="NCBI Taxonomy" id="1355755"/>
    <lineage>
        <taxon>Bacteria</taxon>
        <taxon>Bacillati</taxon>
        <taxon>Bacillota</taxon>
        <taxon>Bacilli</taxon>
        <taxon>Bacillales</taxon>
        <taxon>Paenibacillaceae</taxon>
        <taxon>Paenibacillus</taxon>
    </lineage>
</organism>
<evidence type="ECO:0000313" key="1">
    <source>
        <dbReference type="EMBL" id="MBP1991519.1"/>
    </source>
</evidence>
<proteinExistence type="predicted"/>
<keyword evidence="1" id="KW-0418">Kinase</keyword>
<reference evidence="1 2" key="1">
    <citation type="submission" date="2021-03" db="EMBL/GenBank/DDBJ databases">
        <title>Genomic Encyclopedia of Type Strains, Phase IV (KMG-IV): sequencing the most valuable type-strain genomes for metagenomic binning, comparative biology and taxonomic classification.</title>
        <authorList>
            <person name="Goeker M."/>
        </authorList>
    </citation>
    <scope>NUCLEOTIDE SEQUENCE [LARGE SCALE GENOMIC DNA]</scope>
    <source>
        <strain evidence="1 2">DSM 26048</strain>
    </source>
</reference>
<sequence>MQCKSFYPNVAGAFRSLITLEGTMAQLNPLFSLMDESRRFAQEHTAEFLPVSDYTDLRKTATIELLSSSLFAGCRGDSTISGRCWRRARCPLR</sequence>
<dbReference type="EMBL" id="JAGGLB010000009">
    <property type="protein sequence ID" value="MBP1991519.1"/>
    <property type="molecule type" value="Genomic_DNA"/>
</dbReference>
<accession>A0ABS4IVC0</accession>
<gene>
    <name evidence="1" type="ORF">J2Z66_003126</name>
</gene>
<name>A0ABS4IVC0_9BACL</name>
<dbReference type="GO" id="GO:0016301">
    <property type="term" value="F:kinase activity"/>
    <property type="evidence" value="ECO:0007669"/>
    <property type="project" value="UniProtKB-KW"/>
</dbReference>